<comment type="catalytic activity">
    <reaction evidence="10">
        <text>1,2-dioctanoyl-sn-glycerol + CDP-choline = 1,2-dioctanoyl-sn-glycero-3-phosphocholine + CMP + H(+)</text>
        <dbReference type="Rhea" id="RHEA:54232"/>
        <dbReference type="ChEBI" id="CHEBI:15378"/>
        <dbReference type="ChEBI" id="CHEBI:58779"/>
        <dbReference type="ChEBI" id="CHEBI:60377"/>
        <dbReference type="ChEBI" id="CHEBI:76979"/>
        <dbReference type="ChEBI" id="CHEBI:78228"/>
    </reaction>
    <physiologicalReaction direction="left-to-right" evidence="10">
        <dbReference type="Rhea" id="RHEA:54233"/>
    </physiologicalReaction>
</comment>
<feature type="transmembrane region" description="Helical" evidence="16">
    <location>
        <begin position="38"/>
        <end position="61"/>
    </location>
</feature>
<evidence type="ECO:0000256" key="4">
    <source>
        <dbReference type="ARBA" id="ARBA00022692"/>
    </source>
</evidence>
<evidence type="ECO:0000256" key="5">
    <source>
        <dbReference type="ARBA" id="ARBA00022989"/>
    </source>
</evidence>
<feature type="transmembrane region" description="Helical" evidence="16">
    <location>
        <begin position="132"/>
        <end position="152"/>
    </location>
</feature>
<dbReference type="AlphaFoldDB" id="A0A8K0EJP0"/>
<keyword evidence="3 15" id="KW-0808">Transferase</keyword>
<comment type="catalytic activity">
    <reaction evidence="9">
        <text>1-hexadecanoyl-2-(4Z,7Z,10Z,13Z,16Z,19Z-docosahexaenoyl)-sn-glycerol + CDP-choline = 1-hexadecanoyl-2-(4Z,7Z,10Z,13Z,16Z,19Z-docosahexaenoyl)-sn-glycero-3-phosphocholine + CMP + H(+)</text>
        <dbReference type="Rhea" id="RHEA:54332"/>
        <dbReference type="ChEBI" id="CHEBI:15378"/>
        <dbReference type="ChEBI" id="CHEBI:58779"/>
        <dbReference type="ChEBI" id="CHEBI:60377"/>
        <dbReference type="ChEBI" id="CHEBI:74963"/>
        <dbReference type="ChEBI" id="CHEBI:82949"/>
    </reaction>
    <physiologicalReaction direction="left-to-right" evidence="9">
        <dbReference type="Rhea" id="RHEA:54333"/>
    </physiologicalReaction>
</comment>
<accession>A0A8K0EJP0</accession>
<keyword evidence="7" id="KW-0594">Phospholipid biosynthesis</keyword>
<evidence type="ECO:0000256" key="8">
    <source>
        <dbReference type="ARBA" id="ARBA00023264"/>
    </source>
</evidence>
<dbReference type="GO" id="GO:0006646">
    <property type="term" value="P:phosphatidylethanolamine biosynthetic process"/>
    <property type="evidence" value="ECO:0007669"/>
    <property type="project" value="TreeGrafter"/>
</dbReference>
<comment type="subcellular location">
    <subcellularLocation>
        <location evidence="1">Membrane</location>
        <topology evidence="1">Multi-pass membrane protein</topology>
    </subcellularLocation>
</comment>
<evidence type="ECO:0000256" key="2">
    <source>
        <dbReference type="ARBA" id="ARBA00010441"/>
    </source>
</evidence>
<evidence type="ECO:0000256" key="10">
    <source>
        <dbReference type="ARBA" id="ARBA00036651"/>
    </source>
</evidence>
<evidence type="ECO:0000256" key="15">
    <source>
        <dbReference type="RuleBase" id="RU003750"/>
    </source>
</evidence>
<dbReference type="Gene3D" id="1.20.120.1760">
    <property type="match status" value="1"/>
</dbReference>
<dbReference type="EC" id="2.7.8.2" evidence="13"/>
<keyword evidence="5 16" id="KW-1133">Transmembrane helix</keyword>
<evidence type="ECO:0000256" key="13">
    <source>
        <dbReference type="ARBA" id="ARBA00038987"/>
    </source>
</evidence>
<gene>
    <name evidence="17" type="primary">CEPT1</name>
    <name evidence="17" type="ORF">BLAG_LOCUS14775</name>
</gene>
<organism evidence="17 18">
    <name type="scientific">Branchiostoma lanceolatum</name>
    <name type="common">Common lancelet</name>
    <name type="synonym">Amphioxus lanceolatum</name>
    <dbReference type="NCBI Taxonomy" id="7740"/>
    <lineage>
        <taxon>Eukaryota</taxon>
        <taxon>Metazoa</taxon>
        <taxon>Chordata</taxon>
        <taxon>Cephalochordata</taxon>
        <taxon>Leptocardii</taxon>
        <taxon>Amphioxiformes</taxon>
        <taxon>Branchiostomatidae</taxon>
        <taxon>Branchiostoma</taxon>
    </lineage>
</organism>
<dbReference type="GO" id="GO:0004307">
    <property type="term" value="F:ethanolaminephosphotransferase activity"/>
    <property type="evidence" value="ECO:0007669"/>
    <property type="project" value="TreeGrafter"/>
</dbReference>
<evidence type="ECO:0000256" key="14">
    <source>
        <dbReference type="ARBA" id="ARBA00048570"/>
    </source>
</evidence>
<proteinExistence type="inferred from homology"/>
<dbReference type="InterPro" id="IPR048254">
    <property type="entry name" value="CDP_ALCOHOL_P_TRANSF_CS"/>
</dbReference>
<dbReference type="PANTHER" id="PTHR10414:SF37">
    <property type="entry name" value="BB IN A BOXCAR, ISOFORM C"/>
    <property type="match status" value="1"/>
</dbReference>
<dbReference type="FunFam" id="1.20.120.1760:FF:000002">
    <property type="entry name" value="Choline/ethanolamine phosphotransferase 1"/>
    <property type="match status" value="1"/>
</dbReference>
<feature type="transmembrane region" description="Helical" evidence="16">
    <location>
        <begin position="193"/>
        <end position="210"/>
    </location>
</feature>
<keyword evidence="7" id="KW-0443">Lipid metabolism</keyword>
<keyword evidence="6 16" id="KW-0472">Membrane</keyword>
<dbReference type="EMBL" id="OV696688">
    <property type="protein sequence ID" value="CAH1256464.1"/>
    <property type="molecule type" value="Genomic_DNA"/>
</dbReference>
<dbReference type="PIRSF" id="PIRSF015665">
    <property type="entry name" value="CHOPT"/>
    <property type="match status" value="1"/>
</dbReference>
<dbReference type="Proteomes" id="UP000838412">
    <property type="component" value="Chromosome 3"/>
</dbReference>
<sequence length="376" mass="41456">MSDVSYTYLVVSNISLWPPQVLWSWLVERLPMWVAPNLLTMAGFVINVVTSLLLICYAPTAKEEAPVWVYTSCAIGWFLYQCLDGMDGKQARRTGSSTPLGELFDHGSDAISTVLISVATACAMKLGQTPDLLFFMIFLTSFVFYCTHWETYVSGTMECKFIDVVEAQGFSVVVQALSALLGPSFWYQFPRPVVLAAFFSIVGASLWKLWSNFRTILTEKVGNNGASTAPPVERPALQISRVLSPGVAILFPVSLACIIYWTSSSHLFLDHSCLFLLMFGLAIAKVNNKLIVAHITKSEMTMLDSSMIGPGVLILSQCCAGFVSEHIVLWACSIFVTVDLVLYCCLVCSEICDHLDIYCFSITSKPSQGRRESGTL</sequence>
<protein>
    <recommendedName>
        <fullName evidence="13">diacylglycerol cholinephosphotransferase</fullName>
        <ecNumber evidence="13">2.7.8.2</ecNumber>
    </recommendedName>
</protein>
<comment type="catalytic activity">
    <reaction evidence="11">
        <text>1-hexadecanoyl-2-(9Z-octadecenoyl)-sn-glycerol + CDP-choline = 1-hexadecanoyl-2-(9Z-octadecenoyl)-sn-glycero-3-phosphocholine + CMP + H(+)</text>
        <dbReference type="Rhea" id="RHEA:54244"/>
        <dbReference type="ChEBI" id="CHEBI:15378"/>
        <dbReference type="ChEBI" id="CHEBI:58779"/>
        <dbReference type="ChEBI" id="CHEBI:60377"/>
        <dbReference type="ChEBI" id="CHEBI:73001"/>
        <dbReference type="ChEBI" id="CHEBI:75466"/>
    </reaction>
    <physiologicalReaction direction="left-to-right" evidence="11">
        <dbReference type="Rhea" id="RHEA:54245"/>
    </physiologicalReaction>
</comment>
<evidence type="ECO:0000256" key="9">
    <source>
        <dbReference type="ARBA" id="ARBA00036100"/>
    </source>
</evidence>
<dbReference type="InterPro" id="IPR043130">
    <property type="entry name" value="CDP-OH_PTrfase_TM_dom"/>
</dbReference>
<comment type="similarity">
    <text evidence="2 15">Belongs to the CDP-alcohol phosphatidyltransferase class-I family.</text>
</comment>
<name>A0A8K0EJP0_BRALA</name>
<dbReference type="PANTHER" id="PTHR10414">
    <property type="entry name" value="ETHANOLAMINEPHOSPHOTRANSFERASE"/>
    <property type="match status" value="1"/>
</dbReference>
<dbReference type="GO" id="GO:0005794">
    <property type="term" value="C:Golgi apparatus"/>
    <property type="evidence" value="ECO:0007669"/>
    <property type="project" value="TreeGrafter"/>
</dbReference>
<feature type="transmembrane region" description="Helical" evidence="16">
    <location>
        <begin position="6"/>
        <end position="26"/>
    </location>
</feature>
<evidence type="ECO:0000313" key="17">
    <source>
        <dbReference type="EMBL" id="CAH1256464.1"/>
    </source>
</evidence>
<evidence type="ECO:0000256" key="16">
    <source>
        <dbReference type="SAM" id="Phobius"/>
    </source>
</evidence>
<evidence type="ECO:0000256" key="6">
    <source>
        <dbReference type="ARBA" id="ARBA00023136"/>
    </source>
</evidence>
<dbReference type="Pfam" id="PF01066">
    <property type="entry name" value="CDP-OH_P_transf"/>
    <property type="match status" value="1"/>
</dbReference>
<evidence type="ECO:0000256" key="12">
    <source>
        <dbReference type="ARBA" id="ARBA00037890"/>
    </source>
</evidence>
<evidence type="ECO:0000256" key="7">
    <source>
        <dbReference type="ARBA" id="ARBA00023209"/>
    </source>
</evidence>
<reference evidence="17" key="1">
    <citation type="submission" date="2022-01" db="EMBL/GenBank/DDBJ databases">
        <authorList>
            <person name="Braso-Vives M."/>
        </authorList>
    </citation>
    <scope>NUCLEOTIDE SEQUENCE</scope>
</reference>
<feature type="transmembrane region" description="Helical" evidence="16">
    <location>
        <begin position="67"/>
        <end position="86"/>
    </location>
</feature>
<evidence type="ECO:0000256" key="1">
    <source>
        <dbReference type="ARBA" id="ARBA00004141"/>
    </source>
</evidence>
<keyword evidence="8" id="KW-1208">Phospholipid metabolism</keyword>
<dbReference type="InterPro" id="IPR014472">
    <property type="entry name" value="CHOPT"/>
</dbReference>
<dbReference type="PROSITE" id="PS00379">
    <property type="entry name" value="CDP_ALCOHOL_P_TRANSF"/>
    <property type="match status" value="1"/>
</dbReference>
<evidence type="ECO:0000256" key="11">
    <source>
        <dbReference type="ARBA" id="ARBA00036890"/>
    </source>
</evidence>
<keyword evidence="4 16" id="KW-0812">Transmembrane</keyword>
<keyword evidence="7" id="KW-0444">Lipid biosynthesis</keyword>
<evidence type="ECO:0000313" key="18">
    <source>
        <dbReference type="Proteomes" id="UP000838412"/>
    </source>
</evidence>
<dbReference type="InterPro" id="IPR000462">
    <property type="entry name" value="CDP-OH_P_trans"/>
</dbReference>
<feature type="transmembrane region" description="Helical" evidence="16">
    <location>
        <begin position="242"/>
        <end position="261"/>
    </location>
</feature>
<comment type="catalytic activity">
    <reaction evidence="14">
        <text>CDP-choline + a 1,2-diacyl-sn-glycerol = a 1,2-diacyl-sn-glycero-3-phosphocholine + CMP + H(+)</text>
        <dbReference type="Rhea" id="RHEA:32939"/>
        <dbReference type="ChEBI" id="CHEBI:15378"/>
        <dbReference type="ChEBI" id="CHEBI:17815"/>
        <dbReference type="ChEBI" id="CHEBI:57643"/>
        <dbReference type="ChEBI" id="CHEBI:58779"/>
        <dbReference type="ChEBI" id="CHEBI:60377"/>
        <dbReference type="EC" id="2.7.8.2"/>
    </reaction>
    <physiologicalReaction direction="left-to-right" evidence="14">
        <dbReference type="Rhea" id="RHEA:32940"/>
    </physiologicalReaction>
</comment>
<keyword evidence="18" id="KW-1185">Reference proteome</keyword>
<dbReference type="GO" id="GO:0005789">
    <property type="term" value="C:endoplasmic reticulum membrane"/>
    <property type="evidence" value="ECO:0007669"/>
    <property type="project" value="TreeGrafter"/>
</dbReference>
<dbReference type="OrthoDB" id="196717at2759"/>
<evidence type="ECO:0000256" key="3">
    <source>
        <dbReference type="ARBA" id="ARBA00022679"/>
    </source>
</evidence>
<dbReference type="GO" id="GO:0004142">
    <property type="term" value="F:diacylglycerol cholinephosphotransferase activity"/>
    <property type="evidence" value="ECO:0007669"/>
    <property type="project" value="UniProtKB-EC"/>
</dbReference>
<comment type="pathway">
    <text evidence="12">Phospholipid metabolism; phosphatidylcholine biosynthesis; phosphatidylcholine from phosphocholine: step 2/2.</text>
</comment>